<name>A0ABQ0LD75_MYCCL</name>
<sequence length="467" mass="53357">MPPVATKKRETYESKTHRAIVKLYTKFGDQPFTLGRLIAEVTAQGENGPHMLRIVPKNLAGLVQSHLLKLNSTLDDGEREFQFTPEGAHKIRVIANLEQNDTFGEGKFANAMLQSPQKMTKKKLQETNFLLAETIEEQQDTIFEYRQRDKERLMKGAYVSPARTPVASPLRKTASLPAGYFTPQSRPPRNLIIPQRITEFPTPPSSPTPHDAMDVDNNGDVPMADSRDDDHFMSPLDFSAPGHDDDESDELQTAHFAITKQLADREAELTAAKTDIARLQGQLAQRDASIEELNLELSTADQLVEHYDDYLARADQDVANAHGEMDRMVAEMQRREVNHRVTNGILARNEKTVDELADRNLILEQELADEAECRRHLFDHRDELEEQLQESKARVRQLEAARAAELEVAQMRVAELNAAQMRVVELEAKVVELKAEVDKKEREVEDQMMRDFEHTMDLRRMQRQERF</sequence>
<accession>A0ABQ0LD75</accession>
<evidence type="ECO:0000313" key="2">
    <source>
        <dbReference type="EMBL" id="GAT49084.1"/>
    </source>
</evidence>
<dbReference type="EMBL" id="DF845271">
    <property type="protein sequence ID" value="GAT49084.1"/>
    <property type="molecule type" value="Genomic_DNA"/>
</dbReference>
<dbReference type="Proteomes" id="UP000815677">
    <property type="component" value="Unassembled WGS sequence"/>
</dbReference>
<evidence type="ECO:0000313" key="3">
    <source>
        <dbReference type="Proteomes" id="UP000815677"/>
    </source>
</evidence>
<keyword evidence="3" id="KW-1185">Reference proteome</keyword>
<reference evidence="2" key="1">
    <citation type="submission" date="2014-09" db="EMBL/GenBank/DDBJ databases">
        <title>Genome sequence of the luminous mushroom Mycena chlorophos for searching fungal bioluminescence genes.</title>
        <authorList>
            <person name="Tanaka Y."/>
            <person name="Kasuga D."/>
            <person name="Oba Y."/>
            <person name="Hase S."/>
            <person name="Sato K."/>
            <person name="Oba Y."/>
            <person name="Sakakibara Y."/>
        </authorList>
    </citation>
    <scope>NUCLEOTIDE SEQUENCE</scope>
</reference>
<evidence type="ECO:0000256" key="1">
    <source>
        <dbReference type="SAM" id="Coils"/>
    </source>
</evidence>
<protein>
    <submittedName>
        <fullName evidence="2">Uncharacterized protein</fullName>
    </submittedName>
</protein>
<proteinExistence type="predicted"/>
<keyword evidence="1" id="KW-0175">Coiled coil</keyword>
<gene>
    <name evidence="2" type="ORF">MCHLO_06445</name>
</gene>
<feature type="coiled-coil region" evidence="1">
    <location>
        <begin position="346"/>
        <end position="450"/>
    </location>
</feature>
<organism evidence="2 3">
    <name type="scientific">Mycena chlorophos</name>
    <name type="common">Agaric fungus</name>
    <name type="synonym">Agaricus chlorophos</name>
    <dbReference type="NCBI Taxonomy" id="658473"/>
    <lineage>
        <taxon>Eukaryota</taxon>
        <taxon>Fungi</taxon>
        <taxon>Dikarya</taxon>
        <taxon>Basidiomycota</taxon>
        <taxon>Agaricomycotina</taxon>
        <taxon>Agaricomycetes</taxon>
        <taxon>Agaricomycetidae</taxon>
        <taxon>Agaricales</taxon>
        <taxon>Marasmiineae</taxon>
        <taxon>Mycenaceae</taxon>
        <taxon>Mycena</taxon>
    </lineage>
</organism>
<feature type="coiled-coil region" evidence="1">
    <location>
        <begin position="262"/>
        <end position="296"/>
    </location>
</feature>